<sequence>MAAVAFKQHGRANGQQQFHAGGGLRSALSNSLQGGGAPSDAIYTPPGWPEEVLPAGASDWEQSAVAWLLDQCPADYRAYPVLRNHPVVLARYAAEFVEGQIRSSREALATTRASLSDFVDHDVLDRATEVVQAEGARLVRVRRAVMLVEESLRGRVFLRRL</sequence>
<dbReference type="Proteomes" id="UP001596266">
    <property type="component" value="Unassembled WGS sequence"/>
</dbReference>
<protein>
    <submittedName>
        <fullName evidence="2">Uncharacterized protein</fullName>
    </submittedName>
</protein>
<gene>
    <name evidence="2" type="ORF">ACFP57_08310</name>
</gene>
<keyword evidence="3" id="KW-1185">Reference proteome</keyword>
<feature type="region of interest" description="Disordered" evidence="1">
    <location>
        <begin position="29"/>
        <end position="48"/>
    </location>
</feature>
<dbReference type="EMBL" id="JBHSUA010000018">
    <property type="protein sequence ID" value="MFC6396980.1"/>
    <property type="molecule type" value="Genomic_DNA"/>
</dbReference>
<dbReference type="RefSeq" id="WP_343884819.1">
    <property type="nucleotide sequence ID" value="NZ_BAAAKI010000003.1"/>
</dbReference>
<proteinExistence type="predicted"/>
<evidence type="ECO:0000313" key="2">
    <source>
        <dbReference type="EMBL" id="MFC6396980.1"/>
    </source>
</evidence>
<name>A0ABW1X0U4_9ACTN</name>
<evidence type="ECO:0000256" key="1">
    <source>
        <dbReference type="SAM" id="MobiDB-lite"/>
    </source>
</evidence>
<comment type="caution">
    <text evidence="2">The sequence shown here is derived from an EMBL/GenBank/DDBJ whole genome shotgun (WGS) entry which is preliminary data.</text>
</comment>
<accession>A0ABW1X0U4</accession>
<organism evidence="2 3">
    <name type="scientific">Luteococcus sanguinis</name>
    <dbReference type="NCBI Taxonomy" id="174038"/>
    <lineage>
        <taxon>Bacteria</taxon>
        <taxon>Bacillati</taxon>
        <taxon>Actinomycetota</taxon>
        <taxon>Actinomycetes</taxon>
        <taxon>Propionibacteriales</taxon>
        <taxon>Propionibacteriaceae</taxon>
        <taxon>Luteococcus</taxon>
    </lineage>
</organism>
<reference evidence="3" key="1">
    <citation type="journal article" date="2019" name="Int. J. Syst. Evol. Microbiol.">
        <title>The Global Catalogue of Microorganisms (GCM) 10K type strain sequencing project: providing services to taxonomists for standard genome sequencing and annotation.</title>
        <authorList>
            <consortium name="The Broad Institute Genomics Platform"/>
            <consortium name="The Broad Institute Genome Sequencing Center for Infectious Disease"/>
            <person name="Wu L."/>
            <person name="Ma J."/>
        </authorList>
    </citation>
    <scope>NUCLEOTIDE SEQUENCE [LARGE SCALE GENOMIC DNA]</scope>
    <source>
        <strain evidence="3">CGMCC 1.15277</strain>
    </source>
</reference>
<evidence type="ECO:0000313" key="3">
    <source>
        <dbReference type="Proteomes" id="UP001596266"/>
    </source>
</evidence>